<evidence type="ECO:0000313" key="4">
    <source>
        <dbReference type="Proteomes" id="UP000537718"/>
    </source>
</evidence>
<dbReference type="InterPro" id="IPR025588">
    <property type="entry name" value="YcxB-like_C"/>
</dbReference>
<accession>A0A7W8YU44</accession>
<dbReference type="Proteomes" id="UP000537718">
    <property type="component" value="Unassembled WGS sequence"/>
</dbReference>
<evidence type="ECO:0000256" key="1">
    <source>
        <dbReference type="SAM" id="Phobius"/>
    </source>
</evidence>
<proteinExistence type="predicted"/>
<reference evidence="3 4" key="1">
    <citation type="submission" date="2020-08" db="EMBL/GenBank/DDBJ databases">
        <title>Genomic Encyclopedia of Type Strains, Phase IV (KMG-V): Genome sequencing to study the core and pangenomes of soil and plant-associated prokaryotes.</title>
        <authorList>
            <person name="Whitman W."/>
        </authorList>
    </citation>
    <scope>NUCLEOTIDE SEQUENCE [LARGE SCALE GENOMIC DNA]</scope>
    <source>
        <strain evidence="3 4">MP7CTX6</strain>
    </source>
</reference>
<dbReference type="Pfam" id="PF14317">
    <property type="entry name" value="YcxB"/>
    <property type="match status" value="1"/>
</dbReference>
<sequence length="134" mass="15590">MMAIICYAIGDIIASIVISWLTIFLVIYTLFLRNYLMTKAMKRIAVRDMKDMIGSNIQLEINEDHLHFTDQAGEYKYLYSGFILISESSSYYFIKLNNSQCIIIPKINNEMEQSMKSMIARYSLAHKLQLDIKV</sequence>
<feature type="domain" description="YcxB-like C-terminal" evidence="2">
    <location>
        <begin position="61"/>
        <end position="106"/>
    </location>
</feature>
<evidence type="ECO:0000259" key="2">
    <source>
        <dbReference type="Pfam" id="PF14317"/>
    </source>
</evidence>
<name>A0A7W8YU44_9SPHI</name>
<comment type="caution">
    <text evidence="3">The sequence shown here is derived from an EMBL/GenBank/DDBJ whole genome shotgun (WGS) entry which is preliminary data.</text>
</comment>
<keyword evidence="1" id="KW-0472">Membrane</keyword>
<keyword evidence="1" id="KW-0812">Transmembrane</keyword>
<protein>
    <recommendedName>
        <fullName evidence="2">YcxB-like C-terminal domain-containing protein</fullName>
    </recommendedName>
</protein>
<evidence type="ECO:0000313" key="3">
    <source>
        <dbReference type="EMBL" id="MBB5621836.1"/>
    </source>
</evidence>
<keyword evidence="1" id="KW-1133">Transmembrane helix</keyword>
<dbReference type="AlphaFoldDB" id="A0A7W8YU44"/>
<dbReference type="EMBL" id="JACHCF010000006">
    <property type="protein sequence ID" value="MBB5621836.1"/>
    <property type="molecule type" value="Genomic_DNA"/>
</dbReference>
<gene>
    <name evidence="3" type="ORF">HDE69_002899</name>
</gene>
<dbReference type="RefSeq" id="WP_183867777.1">
    <property type="nucleotide sequence ID" value="NZ_JACHCF010000006.1"/>
</dbReference>
<feature type="transmembrane region" description="Helical" evidence="1">
    <location>
        <begin position="12"/>
        <end position="32"/>
    </location>
</feature>
<organism evidence="3 4">
    <name type="scientific">Pedobacter cryoconitis</name>
    <dbReference type="NCBI Taxonomy" id="188932"/>
    <lineage>
        <taxon>Bacteria</taxon>
        <taxon>Pseudomonadati</taxon>
        <taxon>Bacteroidota</taxon>
        <taxon>Sphingobacteriia</taxon>
        <taxon>Sphingobacteriales</taxon>
        <taxon>Sphingobacteriaceae</taxon>
        <taxon>Pedobacter</taxon>
    </lineage>
</organism>